<evidence type="ECO:0000256" key="9">
    <source>
        <dbReference type="ARBA" id="ARBA00022777"/>
    </source>
</evidence>
<dbReference type="PANTHER" id="PTHR45528">
    <property type="entry name" value="SENSOR HISTIDINE KINASE CPXA"/>
    <property type="match status" value="1"/>
</dbReference>
<evidence type="ECO:0000256" key="4">
    <source>
        <dbReference type="ARBA" id="ARBA00022475"/>
    </source>
</evidence>
<dbReference type="SMART" id="SM00388">
    <property type="entry name" value="HisKA"/>
    <property type="match status" value="1"/>
</dbReference>
<reference evidence="17 18" key="1">
    <citation type="submission" date="2023-07" db="EMBL/GenBank/DDBJ databases">
        <title>Genomic Encyclopedia of Type Strains, Phase IV (KMG-IV): sequencing the most valuable type-strain genomes for metagenomic binning, comparative biology and taxonomic classification.</title>
        <authorList>
            <person name="Goeker M."/>
        </authorList>
    </citation>
    <scope>NUCLEOTIDE SEQUENCE [LARGE SCALE GENOMIC DNA]</scope>
    <source>
        <strain evidence="17 18">DSM 19154</strain>
    </source>
</reference>
<dbReference type="CDD" id="cd00075">
    <property type="entry name" value="HATPase"/>
    <property type="match status" value="1"/>
</dbReference>
<keyword evidence="10" id="KW-0067">ATP-binding</keyword>
<evidence type="ECO:0000313" key="17">
    <source>
        <dbReference type="EMBL" id="MDQ0208991.1"/>
    </source>
</evidence>
<keyword evidence="5" id="KW-0597">Phosphoprotein</keyword>
<organism evidence="17 18">
    <name type="scientific">Alkalicoccobacillus murimartini</name>
    <dbReference type="NCBI Taxonomy" id="171685"/>
    <lineage>
        <taxon>Bacteria</taxon>
        <taxon>Bacillati</taxon>
        <taxon>Bacillota</taxon>
        <taxon>Bacilli</taxon>
        <taxon>Bacillales</taxon>
        <taxon>Bacillaceae</taxon>
        <taxon>Alkalicoccobacillus</taxon>
    </lineage>
</organism>
<evidence type="ECO:0000256" key="2">
    <source>
        <dbReference type="ARBA" id="ARBA00004651"/>
    </source>
</evidence>
<keyword evidence="7 14" id="KW-0812">Transmembrane</keyword>
<dbReference type="PROSITE" id="PS50885">
    <property type="entry name" value="HAMP"/>
    <property type="match status" value="1"/>
</dbReference>
<dbReference type="GO" id="GO:0016301">
    <property type="term" value="F:kinase activity"/>
    <property type="evidence" value="ECO:0007669"/>
    <property type="project" value="UniProtKB-KW"/>
</dbReference>
<evidence type="ECO:0000259" key="15">
    <source>
        <dbReference type="PROSITE" id="PS50109"/>
    </source>
</evidence>
<name>A0ABT9YML2_9BACI</name>
<keyword evidence="11 14" id="KW-1133">Transmembrane helix</keyword>
<feature type="transmembrane region" description="Helical" evidence="14">
    <location>
        <begin position="7"/>
        <end position="30"/>
    </location>
</feature>
<evidence type="ECO:0000256" key="8">
    <source>
        <dbReference type="ARBA" id="ARBA00022741"/>
    </source>
</evidence>
<dbReference type="Pfam" id="PF02518">
    <property type="entry name" value="HATPase_c"/>
    <property type="match status" value="1"/>
</dbReference>
<evidence type="ECO:0000256" key="14">
    <source>
        <dbReference type="SAM" id="Phobius"/>
    </source>
</evidence>
<comment type="caution">
    <text evidence="17">The sequence shown here is derived from an EMBL/GenBank/DDBJ whole genome shotgun (WGS) entry which is preliminary data.</text>
</comment>
<evidence type="ECO:0000256" key="7">
    <source>
        <dbReference type="ARBA" id="ARBA00022692"/>
    </source>
</evidence>
<dbReference type="RefSeq" id="WP_306985501.1">
    <property type="nucleotide sequence ID" value="NZ_JAUSUA010000007.1"/>
</dbReference>
<dbReference type="InterPro" id="IPR003594">
    <property type="entry name" value="HATPase_dom"/>
</dbReference>
<evidence type="ECO:0000256" key="3">
    <source>
        <dbReference type="ARBA" id="ARBA00012438"/>
    </source>
</evidence>
<evidence type="ECO:0000259" key="16">
    <source>
        <dbReference type="PROSITE" id="PS50885"/>
    </source>
</evidence>
<dbReference type="InterPro" id="IPR003661">
    <property type="entry name" value="HisK_dim/P_dom"/>
</dbReference>
<evidence type="ECO:0000256" key="13">
    <source>
        <dbReference type="ARBA" id="ARBA00023136"/>
    </source>
</evidence>
<dbReference type="EMBL" id="JAUSUA010000007">
    <property type="protein sequence ID" value="MDQ0208991.1"/>
    <property type="molecule type" value="Genomic_DNA"/>
</dbReference>
<dbReference type="SMART" id="SM00387">
    <property type="entry name" value="HATPase_c"/>
    <property type="match status" value="1"/>
</dbReference>
<gene>
    <name evidence="17" type="ORF">J2S05_003815</name>
</gene>
<dbReference type="Gene3D" id="6.10.340.10">
    <property type="match status" value="1"/>
</dbReference>
<dbReference type="InterPro" id="IPR036890">
    <property type="entry name" value="HATPase_C_sf"/>
</dbReference>
<dbReference type="SMART" id="SM00304">
    <property type="entry name" value="HAMP"/>
    <property type="match status" value="1"/>
</dbReference>
<dbReference type="Gene3D" id="1.10.287.130">
    <property type="match status" value="1"/>
</dbReference>
<keyword evidence="12" id="KW-0902">Two-component regulatory system</keyword>
<accession>A0ABT9YML2</accession>
<dbReference type="InterPro" id="IPR036097">
    <property type="entry name" value="HisK_dim/P_sf"/>
</dbReference>
<dbReference type="CDD" id="cd00082">
    <property type="entry name" value="HisKA"/>
    <property type="match status" value="1"/>
</dbReference>
<feature type="domain" description="HAMP" evidence="16">
    <location>
        <begin position="172"/>
        <end position="226"/>
    </location>
</feature>
<keyword evidence="9 17" id="KW-0418">Kinase</keyword>
<evidence type="ECO:0000256" key="1">
    <source>
        <dbReference type="ARBA" id="ARBA00000085"/>
    </source>
</evidence>
<keyword evidence="4" id="KW-1003">Cell membrane</keyword>
<comment type="subcellular location">
    <subcellularLocation>
        <location evidence="2">Cell membrane</location>
        <topology evidence="2">Multi-pass membrane protein</topology>
    </subcellularLocation>
</comment>
<dbReference type="PRINTS" id="PR00344">
    <property type="entry name" value="BCTRLSENSOR"/>
</dbReference>
<keyword evidence="6" id="KW-0808">Transferase</keyword>
<dbReference type="InterPro" id="IPR005467">
    <property type="entry name" value="His_kinase_dom"/>
</dbReference>
<feature type="domain" description="Histidine kinase" evidence="15">
    <location>
        <begin position="234"/>
        <end position="445"/>
    </location>
</feature>
<dbReference type="PROSITE" id="PS50109">
    <property type="entry name" value="HIS_KIN"/>
    <property type="match status" value="1"/>
</dbReference>
<protein>
    <recommendedName>
        <fullName evidence="3">histidine kinase</fullName>
        <ecNumber evidence="3">2.7.13.3</ecNumber>
    </recommendedName>
</protein>
<proteinExistence type="predicted"/>
<dbReference type="SUPFAM" id="SSF47384">
    <property type="entry name" value="Homodimeric domain of signal transducing histidine kinase"/>
    <property type="match status" value="1"/>
</dbReference>
<dbReference type="Pfam" id="PF00512">
    <property type="entry name" value="HisKA"/>
    <property type="match status" value="1"/>
</dbReference>
<evidence type="ECO:0000256" key="12">
    <source>
        <dbReference type="ARBA" id="ARBA00023012"/>
    </source>
</evidence>
<dbReference type="InterPro" id="IPR003660">
    <property type="entry name" value="HAMP_dom"/>
</dbReference>
<comment type="catalytic activity">
    <reaction evidence="1">
        <text>ATP + protein L-histidine = ADP + protein N-phospho-L-histidine.</text>
        <dbReference type="EC" id="2.7.13.3"/>
    </reaction>
</comment>
<evidence type="ECO:0000256" key="5">
    <source>
        <dbReference type="ARBA" id="ARBA00022553"/>
    </source>
</evidence>
<keyword evidence="18" id="KW-1185">Reference proteome</keyword>
<dbReference type="InterPro" id="IPR050398">
    <property type="entry name" value="HssS/ArlS-like"/>
</dbReference>
<evidence type="ECO:0000256" key="11">
    <source>
        <dbReference type="ARBA" id="ARBA00022989"/>
    </source>
</evidence>
<dbReference type="Pfam" id="PF00672">
    <property type="entry name" value="HAMP"/>
    <property type="match status" value="1"/>
</dbReference>
<dbReference type="SUPFAM" id="SSF158472">
    <property type="entry name" value="HAMP domain-like"/>
    <property type="match status" value="1"/>
</dbReference>
<sequence>MKLNRRIILFSTAWLFIVLVIVNSAVYIFFKQFMENSEINQIEEQGQAVIETIGDSPNPSQLVDNYLIGEGMLRVVRPDGSTEKALAENPIFTQIPPAYTQRLDSEIVTHNNMEYAISRHPLIWDDGTVMTLERVESIEHYTNALQLLQRVLITASILVLIPSFIAAQLLSRFILTPIRTLIGTMQEIRQKGAFKKIEVPSKQTDELAQMSVTFNHMIDLLQRNFEQQQQFVSDASHELKTPLTVIESYARLLKRWGMKDPAILDEAVEAIYSEALRMRGMTQQMLDLANGETETQQPMTKVNLTDIVQETAEKIGHSFKREIKVTSSETVMALGHEDKYKQLLFILLENGIKYSKEPLALRIYRKVDEAIIEVSDSGIGIPEHTQSKIFERFYRVAEDRNRHSGGSGLGLSIAQKIVEEYDGTIHVKSKEGLGSTFIISLPLHQSKEE</sequence>
<keyword evidence="13 14" id="KW-0472">Membrane</keyword>
<dbReference type="PANTHER" id="PTHR45528:SF12">
    <property type="entry name" value="SENSOR HISTIDINE KINASE ARSS"/>
    <property type="match status" value="1"/>
</dbReference>
<dbReference type="InterPro" id="IPR004358">
    <property type="entry name" value="Sig_transdc_His_kin-like_C"/>
</dbReference>
<dbReference type="SUPFAM" id="SSF55874">
    <property type="entry name" value="ATPase domain of HSP90 chaperone/DNA topoisomerase II/histidine kinase"/>
    <property type="match status" value="1"/>
</dbReference>
<evidence type="ECO:0000256" key="6">
    <source>
        <dbReference type="ARBA" id="ARBA00022679"/>
    </source>
</evidence>
<evidence type="ECO:0000313" key="18">
    <source>
        <dbReference type="Proteomes" id="UP001225034"/>
    </source>
</evidence>
<evidence type="ECO:0000256" key="10">
    <source>
        <dbReference type="ARBA" id="ARBA00022840"/>
    </source>
</evidence>
<dbReference type="Gene3D" id="3.30.565.10">
    <property type="entry name" value="Histidine kinase-like ATPase, C-terminal domain"/>
    <property type="match status" value="1"/>
</dbReference>
<keyword evidence="8" id="KW-0547">Nucleotide-binding</keyword>
<dbReference type="EC" id="2.7.13.3" evidence="3"/>
<dbReference type="CDD" id="cd06225">
    <property type="entry name" value="HAMP"/>
    <property type="match status" value="1"/>
</dbReference>
<dbReference type="Proteomes" id="UP001225034">
    <property type="component" value="Unassembled WGS sequence"/>
</dbReference>